<evidence type="ECO:0000313" key="2">
    <source>
        <dbReference type="Proteomes" id="UP000628854"/>
    </source>
</evidence>
<dbReference type="Proteomes" id="UP000628854">
    <property type="component" value="Unassembled WGS sequence"/>
</dbReference>
<evidence type="ECO:0008006" key="3">
    <source>
        <dbReference type="Google" id="ProtNLM"/>
    </source>
</evidence>
<dbReference type="RefSeq" id="WP_084393011.1">
    <property type="nucleotide sequence ID" value="NZ_BMKF01000002.1"/>
</dbReference>
<dbReference type="Gene3D" id="1.25.40.10">
    <property type="entry name" value="Tetratricopeptide repeat domain"/>
    <property type="match status" value="1"/>
</dbReference>
<dbReference type="InterPro" id="IPR011990">
    <property type="entry name" value="TPR-like_helical_dom_sf"/>
</dbReference>
<sequence length="216" mass="23282">MSLLAVALGILPMSQSAVSDIQGAEQLRLNKCIELIDQDAEAAFEESLAWLGEGGRPAARYCNALAIIAMGNYKEGAARLEELANAPDAGALADRAIYLAQAGNAWLTAGYPEAALVTLDNAVKISGDDADVRIDRASANLMLERWDAAIEDLDFALEQKPNDVTALQLRSRTWLQLENFDNAEADLNRAMLIDGKNIETLVLRGDIREAKRLAGG</sequence>
<proteinExistence type="predicted"/>
<accession>A0ABQ1JKE6</accession>
<reference evidence="2" key="1">
    <citation type="journal article" date="2019" name="Int. J. Syst. Evol. Microbiol.">
        <title>The Global Catalogue of Microorganisms (GCM) 10K type strain sequencing project: providing services to taxonomists for standard genome sequencing and annotation.</title>
        <authorList>
            <consortium name="The Broad Institute Genomics Platform"/>
            <consortium name="The Broad Institute Genome Sequencing Center for Infectious Disease"/>
            <person name="Wu L."/>
            <person name="Ma J."/>
        </authorList>
    </citation>
    <scope>NUCLEOTIDE SEQUENCE [LARGE SCALE GENOMIC DNA]</scope>
    <source>
        <strain evidence="2">CGMCC 1.15928</strain>
    </source>
</reference>
<organism evidence="1 2">
    <name type="scientific">Henriciella pelagia</name>
    <dbReference type="NCBI Taxonomy" id="1977912"/>
    <lineage>
        <taxon>Bacteria</taxon>
        <taxon>Pseudomonadati</taxon>
        <taxon>Pseudomonadota</taxon>
        <taxon>Alphaproteobacteria</taxon>
        <taxon>Hyphomonadales</taxon>
        <taxon>Hyphomonadaceae</taxon>
        <taxon>Henriciella</taxon>
    </lineage>
</organism>
<comment type="caution">
    <text evidence="1">The sequence shown here is derived from an EMBL/GenBank/DDBJ whole genome shotgun (WGS) entry which is preliminary data.</text>
</comment>
<dbReference type="EMBL" id="BMKF01000002">
    <property type="protein sequence ID" value="GGB68501.1"/>
    <property type="molecule type" value="Genomic_DNA"/>
</dbReference>
<evidence type="ECO:0000313" key="1">
    <source>
        <dbReference type="EMBL" id="GGB68501.1"/>
    </source>
</evidence>
<gene>
    <name evidence="1" type="ORF">GCM10011503_16370</name>
</gene>
<protein>
    <recommendedName>
        <fullName evidence="3">Tetratricopeptide repeat protein</fullName>
    </recommendedName>
</protein>
<dbReference type="SMART" id="SM00028">
    <property type="entry name" value="TPR"/>
    <property type="match status" value="3"/>
</dbReference>
<dbReference type="SUPFAM" id="SSF48452">
    <property type="entry name" value="TPR-like"/>
    <property type="match status" value="1"/>
</dbReference>
<name>A0ABQ1JKE6_9PROT</name>
<dbReference type="InterPro" id="IPR019734">
    <property type="entry name" value="TPR_rpt"/>
</dbReference>
<keyword evidence="2" id="KW-1185">Reference proteome</keyword>